<dbReference type="PROSITE" id="PS00018">
    <property type="entry name" value="EF_HAND_1"/>
    <property type="match status" value="2"/>
</dbReference>
<dbReference type="KEGG" id="lpav:PLANPX_0600"/>
<dbReference type="Pfam" id="PF07589">
    <property type="entry name" value="PEP-CTERM"/>
    <property type="match status" value="1"/>
</dbReference>
<dbReference type="NCBIfam" id="TIGR02595">
    <property type="entry name" value="PEP_CTERM"/>
    <property type="match status" value="1"/>
</dbReference>
<dbReference type="RefSeq" id="WP_152097216.1">
    <property type="nucleotide sequence ID" value="NZ_AP021861.1"/>
</dbReference>
<dbReference type="InterPro" id="IPR036439">
    <property type="entry name" value="Dockerin_dom_sf"/>
</dbReference>
<proteinExistence type="predicted"/>
<name>A0A5K7X2W1_9BACT</name>
<dbReference type="GO" id="GO:0004553">
    <property type="term" value="F:hydrolase activity, hydrolyzing O-glycosyl compounds"/>
    <property type="evidence" value="ECO:0007669"/>
    <property type="project" value="InterPro"/>
</dbReference>
<dbReference type="GO" id="GO:0000272">
    <property type="term" value="P:polysaccharide catabolic process"/>
    <property type="evidence" value="ECO:0007669"/>
    <property type="project" value="InterPro"/>
</dbReference>
<dbReference type="Proteomes" id="UP000326837">
    <property type="component" value="Chromosome"/>
</dbReference>
<gene>
    <name evidence="2" type="ORF">PLANPX_0600</name>
</gene>
<feature type="domain" description="Ice-binding protein C-terminal" evidence="1">
    <location>
        <begin position="428"/>
        <end position="451"/>
    </location>
</feature>
<sequence>MSKSAWKQKLVQLTLGVVASGLIADGAVADLYVVRVGDGAAALSSGATATFVEKFADAGGSPLSTIAMPTTASGGNFSLTNSGTATSEGFLSLSGNGQYLLLGGYNATIPTASVATTDSATVNRVVGRINLSTNAIDTTTAFSDSSFTGGNLRSVASSDGVNLWMTGTGSTPSSNGGLRYATLGATTSTAIISTPTNVRVAKIANGQLYISSAAQSVMGVSKVGEGLPTEAGQTATSVTGPAETNSSYDFWFKDADTLYVAGDANAANGGGIQKWTQSGGTWSFQYTLLNSGAATTSVRGLTGAVDVNGNAVLYATTTATSANQLISVIDTSAAATATTIATASANTAFRGLAFVSSGVTPPANNADFNGDNVVDGKDFLVWQRGFGLTGQPNKSTGDANGDGNVNAADLTIWKSKFGGPPAEVAVGAVPEPATLSMIGVALAVFAGVRRRAK</sequence>
<dbReference type="EMBL" id="AP021861">
    <property type="protein sequence ID" value="BBO30988.1"/>
    <property type="molecule type" value="Genomic_DNA"/>
</dbReference>
<evidence type="ECO:0000313" key="2">
    <source>
        <dbReference type="EMBL" id="BBO30988.1"/>
    </source>
</evidence>
<dbReference type="SUPFAM" id="SSF63446">
    <property type="entry name" value="Type I dockerin domain"/>
    <property type="match status" value="1"/>
</dbReference>
<reference evidence="3" key="1">
    <citation type="submission" date="2019-10" db="EMBL/GenBank/DDBJ databases">
        <title>Lacipirellula parvula gen. nov., sp. nov., representing a lineage of planctomycetes widespread in freshwater anoxic habitats, and description of the family Lacipirellulaceae.</title>
        <authorList>
            <person name="Dedysh S.N."/>
            <person name="Kulichevskaya I.S."/>
            <person name="Beletsky A.V."/>
            <person name="Rakitin A.L."/>
            <person name="Mardanov A.V."/>
            <person name="Ivanova A.A."/>
            <person name="Saltykova V.X."/>
            <person name="Rijpstra W.I.C."/>
            <person name="Sinninghe Damste J.S."/>
            <person name="Ravin N.V."/>
        </authorList>
    </citation>
    <scope>NUCLEOTIDE SEQUENCE [LARGE SCALE GENOMIC DNA]</scope>
    <source>
        <strain evidence="3">PX69</strain>
    </source>
</reference>
<accession>A0A5K7X2W1</accession>
<organism evidence="2 3">
    <name type="scientific">Lacipirellula parvula</name>
    <dbReference type="NCBI Taxonomy" id="2650471"/>
    <lineage>
        <taxon>Bacteria</taxon>
        <taxon>Pseudomonadati</taxon>
        <taxon>Planctomycetota</taxon>
        <taxon>Planctomycetia</taxon>
        <taxon>Pirellulales</taxon>
        <taxon>Lacipirellulaceae</taxon>
        <taxon>Lacipirellula</taxon>
    </lineage>
</organism>
<dbReference type="InterPro" id="IPR018247">
    <property type="entry name" value="EF_Hand_1_Ca_BS"/>
</dbReference>
<evidence type="ECO:0000259" key="1">
    <source>
        <dbReference type="Pfam" id="PF07589"/>
    </source>
</evidence>
<dbReference type="InterPro" id="IPR002105">
    <property type="entry name" value="Dockerin_1_rpt"/>
</dbReference>
<keyword evidence="3" id="KW-1185">Reference proteome</keyword>
<dbReference type="Pfam" id="PF00404">
    <property type="entry name" value="Dockerin_1"/>
    <property type="match status" value="1"/>
</dbReference>
<dbReference type="Gene3D" id="1.10.1330.10">
    <property type="entry name" value="Dockerin domain"/>
    <property type="match status" value="1"/>
</dbReference>
<protein>
    <recommendedName>
        <fullName evidence="1">Ice-binding protein C-terminal domain-containing protein</fullName>
    </recommendedName>
</protein>
<dbReference type="InterPro" id="IPR013424">
    <property type="entry name" value="Ice-binding_C"/>
</dbReference>
<evidence type="ECO:0000313" key="3">
    <source>
        <dbReference type="Proteomes" id="UP000326837"/>
    </source>
</evidence>
<dbReference type="AlphaFoldDB" id="A0A5K7X2W1"/>